<dbReference type="PANTHER" id="PTHR47326:SF1">
    <property type="entry name" value="HTH PSQ-TYPE DOMAIN-CONTAINING PROTEIN"/>
    <property type="match status" value="1"/>
</dbReference>
<keyword evidence="2" id="KW-1185">Reference proteome</keyword>
<sequence>VQALSEDDFDRRIEFCDLMMEMIVDDPLLFNNVVFSDEATFELTGNVNRHNCRYWSDVNPHWKRDNYIQYPQKVHICAG</sequence>
<reference evidence="1 2" key="1">
    <citation type="journal article" date="2010" name="Science">
        <title>Genomic comparison of the ants Camponotus floridanus and Harpegnathos saltator.</title>
        <authorList>
            <person name="Bonasio R."/>
            <person name="Zhang G."/>
            <person name="Ye C."/>
            <person name="Mutti N.S."/>
            <person name="Fang X."/>
            <person name="Qin N."/>
            <person name="Donahue G."/>
            <person name="Yang P."/>
            <person name="Li Q."/>
            <person name="Li C."/>
            <person name="Zhang P."/>
            <person name="Huang Z."/>
            <person name="Berger S.L."/>
            <person name="Reinberg D."/>
            <person name="Wang J."/>
            <person name="Liebig J."/>
        </authorList>
    </citation>
    <scope>NUCLEOTIDE SEQUENCE [LARGE SCALE GENOMIC DNA]</scope>
    <source>
        <strain evidence="1 2">R22 G/1</strain>
    </source>
</reference>
<dbReference type="AlphaFoldDB" id="E2BRD3"/>
<feature type="non-terminal residue" evidence="1">
    <location>
        <position position="1"/>
    </location>
</feature>
<feature type="non-terminal residue" evidence="1">
    <location>
        <position position="79"/>
    </location>
</feature>
<dbReference type="Gene3D" id="3.30.420.10">
    <property type="entry name" value="Ribonuclease H-like superfamily/Ribonuclease H"/>
    <property type="match status" value="1"/>
</dbReference>
<protein>
    <submittedName>
        <fullName evidence="1">Uncharacterized protein</fullName>
    </submittedName>
</protein>
<organism evidence="2">
    <name type="scientific">Harpegnathos saltator</name>
    <name type="common">Jerdon's jumping ant</name>
    <dbReference type="NCBI Taxonomy" id="610380"/>
    <lineage>
        <taxon>Eukaryota</taxon>
        <taxon>Metazoa</taxon>
        <taxon>Ecdysozoa</taxon>
        <taxon>Arthropoda</taxon>
        <taxon>Hexapoda</taxon>
        <taxon>Insecta</taxon>
        <taxon>Pterygota</taxon>
        <taxon>Neoptera</taxon>
        <taxon>Endopterygota</taxon>
        <taxon>Hymenoptera</taxon>
        <taxon>Apocrita</taxon>
        <taxon>Aculeata</taxon>
        <taxon>Formicoidea</taxon>
        <taxon>Formicidae</taxon>
        <taxon>Ponerinae</taxon>
        <taxon>Ponerini</taxon>
        <taxon>Harpegnathos</taxon>
    </lineage>
</organism>
<dbReference type="EMBL" id="GL449957">
    <property type="protein sequence ID" value="EFN81748.1"/>
    <property type="molecule type" value="Genomic_DNA"/>
</dbReference>
<dbReference type="Proteomes" id="UP000008237">
    <property type="component" value="Unassembled WGS sequence"/>
</dbReference>
<dbReference type="GO" id="GO:0003676">
    <property type="term" value="F:nucleic acid binding"/>
    <property type="evidence" value="ECO:0007669"/>
    <property type="project" value="InterPro"/>
</dbReference>
<evidence type="ECO:0000313" key="1">
    <source>
        <dbReference type="EMBL" id="EFN81748.1"/>
    </source>
</evidence>
<evidence type="ECO:0000313" key="2">
    <source>
        <dbReference type="Proteomes" id="UP000008237"/>
    </source>
</evidence>
<dbReference type="InParanoid" id="E2BRD3"/>
<proteinExistence type="predicted"/>
<accession>E2BRD3</accession>
<gene>
    <name evidence="1" type="ORF">EAI_02686</name>
</gene>
<name>E2BRD3_HARSA</name>
<dbReference type="InterPro" id="IPR036397">
    <property type="entry name" value="RNaseH_sf"/>
</dbReference>
<dbReference type="STRING" id="610380.E2BRD3"/>
<dbReference type="PANTHER" id="PTHR47326">
    <property type="entry name" value="TRANSPOSABLE ELEMENT TC3 TRANSPOSASE-LIKE PROTEIN"/>
    <property type="match status" value="1"/>
</dbReference>